<dbReference type="PANTHER" id="PTHR12619:SF5">
    <property type="entry name" value="TRANSCRIPTION FACTOR RFX4"/>
    <property type="match status" value="1"/>
</dbReference>
<evidence type="ECO:0000256" key="2">
    <source>
        <dbReference type="SAM" id="MobiDB-lite"/>
    </source>
</evidence>
<feature type="region of interest" description="Disordered" evidence="2">
    <location>
        <begin position="710"/>
        <end position="812"/>
    </location>
</feature>
<dbReference type="InterPro" id="IPR057321">
    <property type="entry name" value="RFX1-4/6/8-like_BCD"/>
</dbReference>
<evidence type="ECO:0000313" key="4">
    <source>
        <dbReference type="EMBL" id="QBZ64738.1"/>
    </source>
</evidence>
<dbReference type="Proteomes" id="UP000294847">
    <property type="component" value="Chromosome 6"/>
</dbReference>
<dbReference type="AlphaFoldDB" id="A0A4V1C7V8"/>
<dbReference type="InterPro" id="IPR003150">
    <property type="entry name" value="DNA-bd_RFX"/>
</dbReference>
<keyword evidence="1" id="KW-0238">DNA-binding</keyword>
<feature type="region of interest" description="Disordered" evidence="2">
    <location>
        <begin position="1"/>
        <end position="40"/>
    </location>
</feature>
<dbReference type="Pfam" id="PF25340">
    <property type="entry name" value="BCD_RFX"/>
    <property type="match status" value="1"/>
</dbReference>
<dbReference type="SUPFAM" id="SSF46785">
    <property type="entry name" value="Winged helix' DNA-binding domain"/>
    <property type="match status" value="1"/>
</dbReference>
<accession>A0A4V1C7V8</accession>
<sequence>MSDSYYAVPPGVQPNMGAPSQGHRPRTESRGSIQSVPTQQSLDAASFDGNSMYANSWMHDRSHHRELAPASGSMSQMTAHNMSTEDMMLQAAPHLQPGRTYSMDSTMSSMNHSMSYQGHSNVMPQQSLSAHSSFMDMDSHSIDRDDQMDGDSVTGATGTRKGTRSSANNELEMRQLYMQNKDRALADIARELQGNERGPQSERQRQAFAMLWIAQVCSKGKSSVPRGRVYANYASKCASERVTVLNPASFGKLVRVIFPKLKTRRLGVRGESKYHYVDFMMNDEQPDIREDSAVIQVPLAESVPNFNARPTDSSSCTTARAILPSPDAQQPSEPRITRSRSRRNRLNLFRNPRPANIDELNLPADKIELEPFLSEPTTTCSTQDPLPLPKIESFLPPGTDRDAAKSLEALYLSHCTSLVECVRFCREKAFFHLYTSFLGTLTMPVQRLFAHPDIAQWIEECDFVLYQRMMRILHGLSLQVVPKPVLDAMRNISDRLVPRIRDAFQGQPPHVMRAKEAPAVIFAALLDRELRVNLAAHAAANMLAHAPNRNEMYQDFITLLSYRKIAENVPRRAMDEVADILLKEIRDLIAPAEIDWDEVESKTTHGAWLAVNGGPPIPKAPEADTTRVLDLWLAFLRSLPSRFPYASASDIVCYLDRVGSAIMRDLTICAGKSFGTWWVTKCWIDEMMSFESELGGFLRMTSTKSVSAEEAQKSYASDNRETSVQESTLGRASEEHHGLSQSQPQPDRAPFPGCSPANGPPEDASTSMNPDDSGIGIRTPDEDFPMDSIKFDFPPEPTSLATHGTDTPVTPS</sequence>
<dbReference type="Gene3D" id="1.10.10.10">
    <property type="entry name" value="Winged helix-like DNA-binding domain superfamily/Winged helix DNA-binding domain"/>
    <property type="match status" value="1"/>
</dbReference>
<feature type="compositionally biased region" description="Polar residues" evidence="2">
    <location>
        <begin position="799"/>
        <end position="812"/>
    </location>
</feature>
<dbReference type="EMBL" id="CP034209">
    <property type="protein sequence ID" value="QBZ64738.1"/>
    <property type="molecule type" value="Genomic_DNA"/>
</dbReference>
<evidence type="ECO:0000313" key="5">
    <source>
        <dbReference type="Proteomes" id="UP000294847"/>
    </source>
</evidence>
<feature type="domain" description="RFX-type winged-helix" evidence="3">
    <location>
        <begin position="209"/>
        <end position="283"/>
    </location>
</feature>
<feature type="region of interest" description="Disordered" evidence="2">
    <location>
        <begin position="324"/>
        <end position="344"/>
    </location>
</feature>
<dbReference type="InterPro" id="IPR036388">
    <property type="entry name" value="WH-like_DNA-bd_sf"/>
</dbReference>
<proteinExistence type="predicted"/>
<name>A0A4V1C7V8_PYROR</name>
<dbReference type="PROSITE" id="PS51526">
    <property type="entry name" value="RFX_DBD"/>
    <property type="match status" value="1"/>
</dbReference>
<organism evidence="4 5">
    <name type="scientific">Pyricularia oryzae</name>
    <name type="common">Rice blast fungus</name>
    <name type="synonym">Magnaporthe oryzae</name>
    <dbReference type="NCBI Taxonomy" id="318829"/>
    <lineage>
        <taxon>Eukaryota</taxon>
        <taxon>Fungi</taxon>
        <taxon>Dikarya</taxon>
        <taxon>Ascomycota</taxon>
        <taxon>Pezizomycotina</taxon>
        <taxon>Sordariomycetes</taxon>
        <taxon>Sordariomycetidae</taxon>
        <taxon>Magnaporthales</taxon>
        <taxon>Pyriculariaceae</taxon>
        <taxon>Pyricularia</taxon>
    </lineage>
</organism>
<feature type="compositionally biased region" description="Polar residues" evidence="2">
    <location>
        <begin position="30"/>
        <end position="40"/>
    </location>
</feature>
<reference evidence="4 5" key="1">
    <citation type="journal article" date="2019" name="Mol. Biol. Evol.">
        <title>Blast fungal genomes show frequent chromosomal changes, gene gains and losses, and effector gene turnover.</title>
        <authorList>
            <person name="Gomez Luciano L.B."/>
            <person name="Jason Tsai I."/>
            <person name="Chuma I."/>
            <person name="Tosa Y."/>
            <person name="Chen Y.H."/>
            <person name="Li J.Y."/>
            <person name="Li M.Y."/>
            <person name="Jade Lu M.Y."/>
            <person name="Nakayashiki H."/>
            <person name="Li W.H."/>
        </authorList>
    </citation>
    <scope>NUCLEOTIDE SEQUENCE [LARGE SCALE GENOMIC DNA]</scope>
    <source>
        <strain evidence="4">MZ5-1-6</strain>
    </source>
</reference>
<gene>
    <name evidence="4" type="ORF">PoMZ_06437</name>
</gene>
<dbReference type="InterPro" id="IPR036390">
    <property type="entry name" value="WH_DNA-bd_sf"/>
</dbReference>
<dbReference type="GO" id="GO:0000978">
    <property type="term" value="F:RNA polymerase II cis-regulatory region sequence-specific DNA binding"/>
    <property type="evidence" value="ECO:0007669"/>
    <property type="project" value="TreeGrafter"/>
</dbReference>
<dbReference type="FunFam" id="1.10.10.10:FF:000119">
    <property type="entry name" value="DNA damage and replication checkpoint protein"/>
    <property type="match status" value="1"/>
</dbReference>
<feature type="region of interest" description="Disordered" evidence="2">
    <location>
        <begin position="142"/>
        <end position="166"/>
    </location>
</feature>
<dbReference type="PANTHER" id="PTHR12619">
    <property type="entry name" value="RFX TRANSCRIPTION FACTOR FAMILY"/>
    <property type="match status" value="1"/>
</dbReference>
<evidence type="ECO:0000256" key="1">
    <source>
        <dbReference type="ARBA" id="ARBA00023125"/>
    </source>
</evidence>
<protein>
    <recommendedName>
        <fullName evidence="3">RFX-type winged-helix domain-containing protein</fullName>
    </recommendedName>
</protein>
<dbReference type="InterPro" id="IPR039779">
    <property type="entry name" value="RFX-like"/>
</dbReference>
<dbReference type="Pfam" id="PF02257">
    <property type="entry name" value="RFX_DNA_binding"/>
    <property type="match status" value="1"/>
</dbReference>
<dbReference type="GO" id="GO:0000981">
    <property type="term" value="F:DNA-binding transcription factor activity, RNA polymerase II-specific"/>
    <property type="evidence" value="ECO:0007669"/>
    <property type="project" value="TreeGrafter"/>
</dbReference>
<evidence type="ECO:0000259" key="3">
    <source>
        <dbReference type="PROSITE" id="PS51526"/>
    </source>
</evidence>